<dbReference type="PANTHER" id="PTHR11709">
    <property type="entry name" value="MULTI-COPPER OXIDASE"/>
    <property type="match status" value="1"/>
</dbReference>
<evidence type="ECO:0000256" key="2">
    <source>
        <dbReference type="ARBA" id="ARBA00022723"/>
    </source>
</evidence>
<dbReference type="GO" id="GO:0005507">
    <property type="term" value="F:copper ion binding"/>
    <property type="evidence" value="ECO:0007669"/>
    <property type="project" value="InterPro"/>
</dbReference>
<dbReference type="EMBL" id="CAICTM010001347">
    <property type="protein sequence ID" value="CAB9522854.1"/>
    <property type="molecule type" value="Genomic_DNA"/>
</dbReference>
<dbReference type="OrthoDB" id="2121828at2759"/>
<dbReference type="Pfam" id="PF07731">
    <property type="entry name" value="Cu-oxidase_2"/>
    <property type="match status" value="1"/>
</dbReference>
<feature type="transmembrane region" description="Helical" evidence="4">
    <location>
        <begin position="588"/>
        <end position="609"/>
    </location>
</feature>
<evidence type="ECO:0000313" key="8">
    <source>
        <dbReference type="EMBL" id="CAB9522854.1"/>
    </source>
</evidence>
<dbReference type="InterPro" id="IPR011707">
    <property type="entry name" value="Cu-oxidase-like_N"/>
</dbReference>
<dbReference type="InterPro" id="IPR011706">
    <property type="entry name" value="Cu-oxidase_C"/>
</dbReference>
<dbReference type="PANTHER" id="PTHR11709:SF2">
    <property type="entry name" value="MULTICOPPER OXIDASE LPR1"/>
    <property type="match status" value="1"/>
</dbReference>
<name>A0A9N8EPN0_9STRA</name>
<comment type="caution">
    <text evidence="8">The sequence shown here is derived from an EMBL/GenBank/DDBJ whole genome shotgun (WGS) entry which is preliminary data.</text>
</comment>
<dbReference type="SUPFAM" id="SSF49503">
    <property type="entry name" value="Cupredoxins"/>
    <property type="match status" value="3"/>
</dbReference>
<gene>
    <name evidence="8" type="ORF">SEMRO_1349_G265100.1</name>
</gene>
<keyword evidence="4" id="KW-0812">Transmembrane</keyword>
<keyword evidence="5" id="KW-0732">Signal</keyword>
<feature type="domain" description="Plastocyanin-like" evidence="7">
    <location>
        <begin position="151"/>
        <end position="228"/>
    </location>
</feature>
<sequence>MALLRHHHSSMALLLASAAFLSSMICPTLGATDFIDCNTPCNGGDVNYELTASIRIMDLMNYTYKGRTYSREGDDTFMGPTMHVAPGQSLWIKFRNEMKPDLQPKQVEIEDYWEMLKKPGEKIKYQYYKEPVAKPELMKVDHPNIPHNFDSTNLHLHGLDVEVHMFDPVNTHNPDAPHISIDPGQCYCYRFNVPHHHPGGLYWYHPHLHGSAAVQMWGGMLGLLYVDGPLEDEMEAYGISNVHEFVIWDPALRAVNNEPTHNLEVDRFLMGQTTLSKIHPFLVNGQYNPTLTTAVGQVLWLRALCATVENENTFMVYRQGEEDQPWDDAAIPFWVVASDGVTYQKPQRKRIIVMAGAQREEILLQFDEPGTYVISQQGIQGLQFFDMYGHPHDQTLATIVVHEEEDDKSKLHPTKPIADMQFTPGYHPDEDIQAKEITRTETIVYSMGANRDQAPFPQYYVNGKPFAPNRLDFFAHPGEAVEYILINGNHNVHPFHIHVNRFQVQEMGSELSTETYPVLKHVMEFEPSVWRDTVVIPPNGRARIWVQYKNYTGKTVFHCHFLAHEDTGMMSTLFIGPPDYVFRLEEHLPLLMGVAVGMMLTLVALVVLVSCRRGEPKAVYEPVATMNELKAKAQD</sequence>
<comment type="similarity">
    <text evidence="1">Belongs to the multicopper oxidase family.</text>
</comment>
<keyword evidence="3" id="KW-0560">Oxidoreductase</keyword>
<evidence type="ECO:0000256" key="5">
    <source>
        <dbReference type="SAM" id="SignalP"/>
    </source>
</evidence>
<organism evidence="8 9">
    <name type="scientific">Seminavis robusta</name>
    <dbReference type="NCBI Taxonomy" id="568900"/>
    <lineage>
        <taxon>Eukaryota</taxon>
        <taxon>Sar</taxon>
        <taxon>Stramenopiles</taxon>
        <taxon>Ochrophyta</taxon>
        <taxon>Bacillariophyta</taxon>
        <taxon>Bacillariophyceae</taxon>
        <taxon>Bacillariophycidae</taxon>
        <taxon>Naviculales</taxon>
        <taxon>Naviculaceae</taxon>
        <taxon>Seminavis</taxon>
    </lineage>
</organism>
<reference evidence="8" key="1">
    <citation type="submission" date="2020-06" db="EMBL/GenBank/DDBJ databases">
        <authorList>
            <consortium name="Plant Systems Biology data submission"/>
        </authorList>
    </citation>
    <scope>NUCLEOTIDE SEQUENCE</scope>
    <source>
        <strain evidence="8">D6</strain>
    </source>
</reference>
<dbReference type="GO" id="GO:0016491">
    <property type="term" value="F:oxidoreductase activity"/>
    <property type="evidence" value="ECO:0007669"/>
    <property type="project" value="UniProtKB-KW"/>
</dbReference>
<dbReference type="AlphaFoldDB" id="A0A9N8EPN0"/>
<dbReference type="PROSITE" id="PS00080">
    <property type="entry name" value="MULTICOPPER_OXIDASE2"/>
    <property type="match status" value="1"/>
</dbReference>
<feature type="signal peptide" evidence="5">
    <location>
        <begin position="1"/>
        <end position="30"/>
    </location>
</feature>
<keyword evidence="2" id="KW-0479">Metal-binding</keyword>
<keyword evidence="4" id="KW-0472">Membrane</keyword>
<keyword evidence="9" id="KW-1185">Reference proteome</keyword>
<keyword evidence="4" id="KW-1133">Transmembrane helix</keyword>
<dbReference type="InterPro" id="IPR045087">
    <property type="entry name" value="Cu-oxidase_fam"/>
</dbReference>
<evidence type="ECO:0000313" key="9">
    <source>
        <dbReference type="Proteomes" id="UP001153069"/>
    </source>
</evidence>
<evidence type="ECO:0000259" key="6">
    <source>
        <dbReference type="Pfam" id="PF07731"/>
    </source>
</evidence>
<dbReference type="InterPro" id="IPR008972">
    <property type="entry name" value="Cupredoxin"/>
</dbReference>
<evidence type="ECO:0000259" key="7">
    <source>
        <dbReference type="Pfam" id="PF07732"/>
    </source>
</evidence>
<dbReference type="Gene3D" id="2.60.40.420">
    <property type="entry name" value="Cupredoxins - blue copper proteins"/>
    <property type="match status" value="3"/>
</dbReference>
<accession>A0A9N8EPN0</accession>
<feature type="domain" description="Plastocyanin-like" evidence="6">
    <location>
        <begin position="450"/>
        <end position="575"/>
    </location>
</feature>
<dbReference type="Proteomes" id="UP001153069">
    <property type="component" value="Unassembled WGS sequence"/>
</dbReference>
<dbReference type="InterPro" id="IPR002355">
    <property type="entry name" value="Cu_oxidase_Cu_BS"/>
</dbReference>
<feature type="chain" id="PRO_5040311970" evidence="5">
    <location>
        <begin position="31"/>
        <end position="635"/>
    </location>
</feature>
<proteinExistence type="inferred from homology"/>
<evidence type="ECO:0000256" key="3">
    <source>
        <dbReference type="ARBA" id="ARBA00023002"/>
    </source>
</evidence>
<dbReference type="Pfam" id="PF07732">
    <property type="entry name" value="Cu-oxidase_3"/>
    <property type="match status" value="1"/>
</dbReference>
<protein>
    <submittedName>
        <fullName evidence="8">Multicopper oxidase mco</fullName>
    </submittedName>
</protein>
<evidence type="ECO:0000256" key="4">
    <source>
        <dbReference type="SAM" id="Phobius"/>
    </source>
</evidence>
<evidence type="ECO:0000256" key="1">
    <source>
        <dbReference type="ARBA" id="ARBA00010609"/>
    </source>
</evidence>